<sequence length="101" mass="10742">MLATLALLLITSLLTGSRCSESPSTSGCEKSTSGPTLDPEPPTLLTSIEGPMQRLRDTLNSDLGAPTVDFQLADQVHTLQKQVCCVYLCFSTSGPKVDNMP</sequence>
<gene>
    <name evidence="3" type="ORF">ElyMa_005801500</name>
</gene>
<keyword evidence="2" id="KW-0732">Signal</keyword>
<dbReference type="AlphaFoldDB" id="A0AAV4FUM3"/>
<feature type="compositionally biased region" description="Polar residues" evidence="1">
    <location>
        <begin position="17"/>
        <end position="34"/>
    </location>
</feature>
<comment type="caution">
    <text evidence="3">The sequence shown here is derived from an EMBL/GenBank/DDBJ whole genome shotgun (WGS) entry which is preliminary data.</text>
</comment>
<evidence type="ECO:0000256" key="1">
    <source>
        <dbReference type="SAM" id="MobiDB-lite"/>
    </source>
</evidence>
<evidence type="ECO:0000313" key="4">
    <source>
        <dbReference type="Proteomes" id="UP000762676"/>
    </source>
</evidence>
<feature type="signal peptide" evidence="2">
    <location>
        <begin position="1"/>
        <end position="19"/>
    </location>
</feature>
<name>A0AAV4FUM3_9GAST</name>
<dbReference type="EMBL" id="BMAT01011642">
    <property type="protein sequence ID" value="GFR76485.1"/>
    <property type="molecule type" value="Genomic_DNA"/>
</dbReference>
<protein>
    <submittedName>
        <fullName evidence="3">Uncharacterized protein</fullName>
    </submittedName>
</protein>
<dbReference type="Proteomes" id="UP000762676">
    <property type="component" value="Unassembled WGS sequence"/>
</dbReference>
<reference evidence="3 4" key="1">
    <citation type="journal article" date="2021" name="Elife">
        <title>Chloroplast acquisition without the gene transfer in kleptoplastic sea slugs, Plakobranchus ocellatus.</title>
        <authorList>
            <person name="Maeda T."/>
            <person name="Takahashi S."/>
            <person name="Yoshida T."/>
            <person name="Shimamura S."/>
            <person name="Takaki Y."/>
            <person name="Nagai Y."/>
            <person name="Toyoda A."/>
            <person name="Suzuki Y."/>
            <person name="Arimoto A."/>
            <person name="Ishii H."/>
            <person name="Satoh N."/>
            <person name="Nishiyama T."/>
            <person name="Hasebe M."/>
            <person name="Maruyama T."/>
            <person name="Minagawa J."/>
            <person name="Obokata J."/>
            <person name="Shigenobu S."/>
        </authorList>
    </citation>
    <scope>NUCLEOTIDE SEQUENCE [LARGE SCALE GENOMIC DNA]</scope>
</reference>
<feature type="chain" id="PRO_5043371634" evidence="2">
    <location>
        <begin position="20"/>
        <end position="101"/>
    </location>
</feature>
<feature type="region of interest" description="Disordered" evidence="1">
    <location>
        <begin position="17"/>
        <end position="47"/>
    </location>
</feature>
<organism evidence="3 4">
    <name type="scientific">Elysia marginata</name>
    <dbReference type="NCBI Taxonomy" id="1093978"/>
    <lineage>
        <taxon>Eukaryota</taxon>
        <taxon>Metazoa</taxon>
        <taxon>Spiralia</taxon>
        <taxon>Lophotrochozoa</taxon>
        <taxon>Mollusca</taxon>
        <taxon>Gastropoda</taxon>
        <taxon>Heterobranchia</taxon>
        <taxon>Euthyneura</taxon>
        <taxon>Panpulmonata</taxon>
        <taxon>Sacoglossa</taxon>
        <taxon>Placobranchoidea</taxon>
        <taxon>Plakobranchidae</taxon>
        <taxon>Elysia</taxon>
    </lineage>
</organism>
<keyword evidence="4" id="KW-1185">Reference proteome</keyword>
<accession>A0AAV4FUM3</accession>
<evidence type="ECO:0000313" key="3">
    <source>
        <dbReference type="EMBL" id="GFR76485.1"/>
    </source>
</evidence>
<proteinExistence type="predicted"/>
<evidence type="ECO:0000256" key="2">
    <source>
        <dbReference type="SAM" id="SignalP"/>
    </source>
</evidence>